<comment type="similarity">
    <text evidence="4">Belongs to the V-ATPase proteolipid subunit family.</text>
</comment>
<dbReference type="NCBIfam" id="TIGR01100">
    <property type="entry name" value="V_ATP_synt_C"/>
    <property type="match status" value="1"/>
</dbReference>
<keyword evidence="10 12" id="KW-0472">Membrane</keyword>
<accession>A0ABQ8BLW1</accession>
<evidence type="ECO:0000256" key="5">
    <source>
        <dbReference type="ARBA" id="ARBA00022448"/>
    </source>
</evidence>
<proteinExistence type="inferred from homology"/>
<protein>
    <recommendedName>
        <fullName evidence="13">LOB domain-containing protein</fullName>
    </recommendedName>
</protein>
<gene>
    <name evidence="14" type="ORF">HID58_044684</name>
</gene>
<evidence type="ECO:0000256" key="12">
    <source>
        <dbReference type="SAM" id="Phobius"/>
    </source>
</evidence>
<organism evidence="14 15">
    <name type="scientific">Brassica napus</name>
    <name type="common">Rape</name>
    <dbReference type="NCBI Taxonomy" id="3708"/>
    <lineage>
        <taxon>Eukaryota</taxon>
        <taxon>Viridiplantae</taxon>
        <taxon>Streptophyta</taxon>
        <taxon>Embryophyta</taxon>
        <taxon>Tracheophyta</taxon>
        <taxon>Spermatophyta</taxon>
        <taxon>Magnoliopsida</taxon>
        <taxon>eudicotyledons</taxon>
        <taxon>Gunneridae</taxon>
        <taxon>Pentapetalae</taxon>
        <taxon>rosids</taxon>
        <taxon>malvids</taxon>
        <taxon>Brassicales</taxon>
        <taxon>Brassicaceae</taxon>
        <taxon>Brassiceae</taxon>
        <taxon>Brassica</taxon>
    </lineage>
</organism>
<evidence type="ECO:0000256" key="4">
    <source>
        <dbReference type="ARBA" id="ARBA00007296"/>
    </source>
</evidence>
<dbReference type="PRINTS" id="PR00122">
    <property type="entry name" value="VACATPASE"/>
</dbReference>
<keyword evidence="7 12" id="KW-0812">Transmembrane</keyword>
<evidence type="ECO:0000313" key="14">
    <source>
        <dbReference type="EMBL" id="KAH0905181.1"/>
    </source>
</evidence>
<dbReference type="PROSITE" id="PS50891">
    <property type="entry name" value="LOB"/>
    <property type="match status" value="1"/>
</dbReference>
<feature type="compositionally biased region" description="Polar residues" evidence="11">
    <location>
        <begin position="1"/>
        <end position="11"/>
    </location>
</feature>
<evidence type="ECO:0000256" key="3">
    <source>
        <dbReference type="ARBA" id="ARBA00005474"/>
    </source>
</evidence>
<keyword evidence="5" id="KW-0813">Transport</keyword>
<evidence type="ECO:0000256" key="7">
    <source>
        <dbReference type="ARBA" id="ARBA00022692"/>
    </source>
</evidence>
<feature type="transmembrane region" description="Helical" evidence="12">
    <location>
        <begin position="372"/>
        <end position="397"/>
    </location>
</feature>
<dbReference type="InterPro" id="IPR000245">
    <property type="entry name" value="ATPase_proteolipid_csu"/>
</dbReference>
<keyword evidence="8 12" id="KW-1133">Transmembrane helix</keyword>
<feature type="transmembrane region" description="Helical" evidence="12">
    <location>
        <begin position="332"/>
        <end position="352"/>
    </location>
</feature>
<comment type="subcellular location">
    <subcellularLocation>
        <location evidence="2">Vacuole membrane</location>
        <topology evidence="2">Multi-pass membrane protein</topology>
    </subcellularLocation>
</comment>
<feature type="compositionally biased region" description="Low complexity" evidence="11">
    <location>
        <begin position="26"/>
        <end position="39"/>
    </location>
</feature>
<dbReference type="PANTHER" id="PTHR31529">
    <property type="entry name" value="LOB DOMAIN CONTAINING PROTEIN"/>
    <property type="match status" value="1"/>
</dbReference>
<reference evidence="14 15" key="1">
    <citation type="submission" date="2021-05" db="EMBL/GenBank/DDBJ databases">
        <title>Genome Assembly of Synthetic Allotetraploid Brassica napus Reveals Homoeologous Exchanges between Subgenomes.</title>
        <authorList>
            <person name="Davis J.T."/>
        </authorList>
    </citation>
    <scope>NUCLEOTIDE SEQUENCE [LARGE SCALE GENOMIC DNA]</scope>
    <source>
        <strain evidence="15">cv. Da-Ae</strain>
        <tissue evidence="14">Seedling</tissue>
    </source>
</reference>
<comment type="similarity">
    <text evidence="3">Belongs to the LOB domain-containing protein family.</text>
</comment>
<evidence type="ECO:0000256" key="8">
    <source>
        <dbReference type="ARBA" id="ARBA00022989"/>
    </source>
</evidence>
<feature type="region of interest" description="Disordered" evidence="11">
    <location>
        <begin position="1"/>
        <end position="39"/>
    </location>
</feature>
<dbReference type="SUPFAM" id="SSF81333">
    <property type="entry name" value="F1F0 ATP synthase subunit C"/>
    <property type="match status" value="1"/>
</dbReference>
<dbReference type="InterPro" id="IPR004883">
    <property type="entry name" value="LOB"/>
</dbReference>
<feature type="domain" description="LOB" evidence="13">
    <location>
        <begin position="52"/>
        <end position="154"/>
    </location>
</feature>
<keyword evidence="15" id="KW-1185">Reference proteome</keyword>
<name>A0ABQ8BLW1_BRANA</name>
<comment type="caution">
    <text evidence="14">The sequence shown here is derived from an EMBL/GenBank/DDBJ whole genome shotgun (WGS) entry which is preliminary data.</text>
</comment>
<keyword evidence="9" id="KW-0406">Ion transport</keyword>
<dbReference type="CDD" id="cd18175">
    <property type="entry name" value="ATP-synt_Vo_c_ATP6C_rpt1"/>
    <property type="match status" value="1"/>
</dbReference>
<evidence type="ECO:0000256" key="2">
    <source>
        <dbReference type="ARBA" id="ARBA00004128"/>
    </source>
</evidence>
<dbReference type="Pfam" id="PF03195">
    <property type="entry name" value="LOB"/>
    <property type="match status" value="1"/>
</dbReference>
<comment type="function">
    <text evidence="1">Proton-conducting pore forming subunit of the membrane integral V0 complex of vacuolar ATPase. V-ATPase is responsible for acidifying a variety of intracellular compartments in eukaryotic cells.</text>
</comment>
<dbReference type="InterPro" id="IPR002379">
    <property type="entry name" value="ATPase_proteolipid_c-like_dom"/>
</dbReference>
<dbReference type="Pfam" id="PF00137">
    <property type="entry name" value="ATP-synt_C"/>
    <property type="match status" value="2"/>
</dbReference>
<dbReference type="Proteomes" id="UP000824890">
    <property type="component" value="Unassembled WGS sequence"/>
</dbReference>
<dbReference type="PANTHER" id="PTHR31529:SF12">
    <property type="entry name" value="LOB DOMAIN-CONTAINING PROTEIN 20"/>
    <property type="match status" value="1"/>
</dbReference>
<sequence>MADQQRSGHNTSDSRRKSAAGRRTSQHTTTSSLSSGGGAMAAAATTGTGTVSPCGACKFLRRKCVSGCIFAPHFGSDQGAARFAAVHKVFGASNVSKLLHHIPVNRRHDAVVTISYEAQARLSDPVYGCVSTILALQQQVASLQAELSLVQSQLINSRVAMANVMQQQQNHHQQHQQLVVMQQPEYSNNSSASTTLAGAAMNSFTATAEAAAAVSYDVMAPANLEHSLQHVPRHQQGSGNQHEDEEESGTEFSVAVGSTALAAESMTVAEPGKLNIEESPPLWGSRSVDCFEKLEQIGEGTYGMGAAYGTAKSGVGVASMGVMRPELVMKSIVPVVMAGVLGIYGLIIDVIISTGINPKAKSYYLFDGYAHLSSGLACGLAGLSAGMAIGIVGDAGVRANAQQSKLFVKKMMKNVKKASPEFATSETFVWWDMDSCPLPSGYDPCRLGPRIDTELKNLGYNGPLTIIGIGNLDGVPHDFLKALSSGGVVIKQLQLGSNMILCVNEALNSSESRFQPPLTMMVISAVHADLLEEVVSVFYIRGALYNLLLAYPYVTEHADPEPSSLLVDNFGGEWVWDSFDDFTTHFKTPPHTDKEQLRLQGKRFKFGLLCKSSSLKKNPTAKAKKLSKAIGDSRRSLVLLSKECYYNVLLERRLLS</sequence>
<evidence type="ECO:0000256" key="6">
    <source>
        <dbReference type="ARBA" id="ARBA00022554"/>
    </source>
</evidence>
<dbReference type="InterPro" id="IPR011555">
    <property type="entry name" value="ATPase_proteolipid_su_C_euk"/>
</dbReference>
<evidence type="ECO:0000256" key="1">
    <source>
        <dbReference type="ARBA" id="ARBA00002481"/>
    </source>
</evidence>
<feature type="region of interest" description="Disordered" evidence="11">
    <location>
        <begin position="231"/>
        <end position="252"/>
    </location>
</feature>
<evidence type="ECO:0000259" key="13">
    <source>
        <dbReference type="PROSITE" id="PS50891"/>
    </source>
</evidence>
<evidence type="ECO:0000256" key="11">
    <source>
        <dbReference type="SAM" id="MobiDB-lite"/>
    </source>
</evidence>
<dbReference type="EMBL" id="JAGKQM010000011">
    <property type="protein sequence ID" value="KAH0905181.1"/>
    <property type="molecule type" value="Genomic_DNA"/>
</dbReference>
<keyword evidence="6" id="KW-0926">Vacuole</keyword>
<dbReference type="Gene3D" id="1.20.120.610">
    <property type="entry name" value="lithium bound rotor ring of v- atpase"/>
    <property type="match status" value="1"/>
</dbReference>
<dbReference type="CDD" id="cd10910">
    <property type="entry name" value="PIN_limkain_b1_N_like"/>
    <property type="match status" value="1"/>
</dbReference>
<evidence type="ECO:0000256" key="9">
    <source>
        <dbReference type="ARBA" id="ARBA00023065"/>
    </source>
</evidence>
<dbReference type="CDD" id="cd18176">
    <property type="entry name" value="ATP-synt_Vo_c_ATP6C_rpt2"/>
    <property type="match status" value="1"/>
</dbReference>
<evidence type="ECO:0000256" key="10">
    <source>
        <dbReference type="ARBA" id="ARBA00023136"/>
    </source>
</evidence>
<dbReference type="InterPro" id="IPR035921">
    <property type="entry name" value="F/V-ATP_Csub_sf"/>
</dbReference>
<evidence type="ECO:0000313" key="15">
    <source>
        <dbReference type="Proteomes" id="UP000824890"/>
    </source>
</evidence>